<dbReference type="EC" id="5.6.2.2" evidence="4"/>
<dbReference type="CDD" id="cd00223">
    <property type="entry name" value="TOPRIM_TopoIIB_SPO"/>
    <property type="match status" value="1"/>
</dbReference>
<evidence type="ECO:0000256" key="2">
    <source>
        <dbReference type="ARBA" id="ARBA00001946"/>
    </source>
</evidence>
<dbReference type="PRINTS" id="PR01550">
    <property type="entry name" value="TOP6AFAMILY"/>
</dbReference>
<evidence type="ECO:0000256" key="9">
    <source>
        <dbReference type="ARBA" id="ARBA00023235"/>
    </source>
</evidence>
<keyword evidence="6" id="KW-0460">Magnesium</keyword>
<dbReference type="SUPFAM" id="SSF56726">
    <property type="entry name" value="DNA topoisomerase IV, alpha subunit"/>
    <property type="match status" value="1"/>
</dbReference>
<comment type="cofactor">
    <cofactor evidence="2">
        <name>Mg(2+)</name>
        <dbReference type="ChEBI" id="CHEBI:18420"/>
    </cofactor>
</comment>
<keyword evidence="9" id="KW-0413">Isomerase</keyword>
<evidence type="ECO:0000256" key="4">
    <source>
        <dbReference type="ARBA" id="ARBA00012895"/>
    </source>
</evidence>
<protein>
    <recommendedName>
        <fullName evidence="4">DNA topoisomerase (ATP-hydrolyzing)</fullName>
        <ecNumber evidence="4">5.6.2.2</ecNumber>
    </recommendedName>
</protein>
<keyword evidence="7" id="KW-0799">Topoisomerase</keyword>
<evidence type="ECO:0000259" key="11">
    <source>
        <dbReference type="Pfam" id="PF21180"/>
    </source>
</evidence>
<reference evidence="12" key="1">
    <citation type="submission" date="2021-07" db="EMBL/GenBank/DDBJ databases">
        <authorList>
            <person name="Branca A.L. A."/>
        </authorList>
    </citation>
    <scope>NUCLEOTIDE SEQUENCE</scope>
</reference>
<dbReference type="InterPro" id="IPR002815">
    <property type="entry name" value="Spo11/TopoVI_A"/>
</dbReference>
<dbReference type="Pfam" id="PF04406">
    <property type="entry name" value="TP6A_N"/>
    <property type="match status" value="1"/>
</dbReference>
<keyword evidence="8" id="KW-0238">DNA-binding</keyword>
<dbReference type="InterPro" id="IPR034136">
    <property type="entry name" value="TOPRIM_Topo6A/Spo11"/>
</dbReference>
<evidence type="ECO:0000256" key="1">
    <source>
        <dbReference type="ARBA" id="ARBA00000185"/>
    </source>
</evidence>
<comment type="similarity">
    <text evidence="3">Belongs to the TOP6A family.</text>
</comment>
<dbReference type="GO" id="GO:0007131">
    <property type="term" value="P:reciprocal meiotic recombination"/>
    <property type="evidence" value="ECO:0007669"/>
    <property type="project" value="TreeGrafter"/>
</dbReference>
<proteinExistence type="inferred from homology"/>
<dbReference type="PANTHER" id="PTHR10848:SF0">
    <property type="entry name" value="MEIOTIC RECOMBINATION PROTEIN SPO11"/>
    <property type="match status" value="1"/>
</dbReference>
<dbReference type="OrthoDB" id="5979581at2759"/>
<comment type="caution">
    <text evidence="12">The sequence shown here is derived from an EMBL/GenBank/DDBJ whole genome shotgun (WGS) entry which is preliminary data.</text>
</comment>
<dbReference type="GO" id="GO:0005524">
    <property type="term" value="F:ATP binding"/>
    <property type="evidence" value="ECO:0007669"/>
    <property type="project" value="InterPro"/>
</dbReference>
<evidence type="ECO:0000256" key="6">
    <source>
        <dbReference type="ARBA" id="ARBA00022842"/>
    </source>
</evidence>
<dbReference type="InterPro" id="IPR036388">
    <property type="entry name" value="WH-like_DNA-bd_sf"/>
</dbReference>
<evidence type="ECO:0000256" key="7">
    <source>
        <dbReference type="ARBA" id="ARBA00023029"/>
    </source>
</evidence>
<sequence>MASQSIQSLELREQDASVREYIGKTLVTLVHGLTLPPPEAHLSLSVKRRANSTSCIINPITGALEASPRVETTRTYSWPAKTAYEEWKFSMTCTYTALLYSLTCLYSGHSSNSGYLGPGHSDGTAHLQKVNRDIYYIDPGFFRAQYVVDGVIDDLAYTIGVDREALSVDTLIPRIENADEIEISRVRWVLVIEKEAVFHRLARAAYHTRATAGEGLLVTGKGYPDLSTRLFLRKLFDLASNRIVPLRFYALTDGDPHGIAIMSTYKYGSAAHLHENARLSIPRLQWLGLRVSDIIAVPEVLGDKALLSLTGRDRKKIISMLYNSPVWASDGPELQWRVELQRMLFLNAKAEIEILYECSGGLEGWIERRMFRQE</sequence>
<name>A0A9W4JS12_9EURO</name>
<dbReference type="AlphaFoldDB" id="A0A9W4JS12"/>
<keyword evidence="5" id="KW-0479">Metal-binding</keyword>
<dbReference type="EMBL" id="CAJVPG010000422">
    <property type="protein sequence ID" value="CAG8408142.1"/>
    <property type="molecule type" value="Genomic_DNA"/>
</dbReference>
<organism evidence="12 13">
    <name type="scientific">Penicillium salamii</name>
    <dbReference type="NCBI Taxonomy" id="1612424"/>
    <lineage>
        <taxon>Eukaryota</taxon>
        <taxon>Fungi</taxon>
        <taxon>Dikarya</taxon>
        <taxon>Ascomycota</taxon>
        <taxon>Pezizomycotina</taxon>
        <taxon>Eurotiomycetes</taxon>
        <taxon>Eurotiomycetidae</taxon>
        <taxon>Eurotiales</taxon>
        <taxon>Aspergillaceae</taxon>
        <taxon>Penicillium</taxon>
    </lineage>
</organism>
<dbReference type="GO" id="GO:0042138">
    <property type="term" value="P:meiotic DNA double-strand break formation"/>
    <property type="evidence" value="ECO:0007669"/>
    <property type="project" value="TreeGrafter"/>
</dbReference>
<dbReference type="GO" id="GO:0046872">
    <property type="term" value="F:metal ion binding"/>
    <property type="evidence" value="ECO:0007669"/>
    <property type="project" value="UniProtKB-KW"/>
</dbReference>
<feature type="domain" description="Spo11/DNA topoisomerase VI subunit A N-terminal" evidence="10">
    <location>
        <begin position="132"/>
        <end position="168"/>
    </location>
</feature>
<feature type="domain" description="Topoisomerase 6 subunit A/Spo11 TOPRIM" evidence="11">
    <location>
        <begin position="188"/>
        <end position="357"/>
    </location>
</feature>
<dbReference type="Pfam" id="PF21180">
    <property type="entry name" value="TOP6A-Spo11_Toprim"/>
    <property type="match status" value="1"/>
</dbReference>
<gene>
    <name evidence="12" type="ORF">PSALAMII_LOCUS8524</name>
</gene>
<dbReference type="Proteomes" id="UP001152649">
    <property type="component" value="Unassembled WGS sequence"/>
</dbReference>
<dbReference type="InterPro" id="IPR013049">
    <property type="entry name" value="Spo11/TopoVI_A_N"/>
</dbReference>
<evidence type="ECO:0000259" key="10">
    <source>
        <dbReference type="Pfam" id="PF04406"/>
    </source>
</evidence>
<dbReference type="Gene3D" id="3.40.1360.10">
    <property type="match status" value="1"/>
</dbReference>
<dbReference type="InterPro" id="IPR036078">
    <property type="entry name" value="Spo11/TopoVI_A_sf"/>
</dbReference>
<dbReference type="Gene3D" id="1.10.10.10">
    <property type="entry name" value="Winged helix-like DNA-binding domain superfamily/Winged helix DNA-binding domain"/>
    <property type="match status" value="1"/>
</dbReference>
<dbReference type="GO" id="GO:0003918">
    <property type="term" value="F:DNA topoisomerase type II (double strand cut, ATP-hydrolyzing) activity"/>
    <property type="evidence" value="ECO:0007669"/>
    <property type="project" value="UniProtKB-EC"/>
</dbReference>
<evidence type="ECO:0000313" key="12">
    <source>
        <dbReference type="EMBL" id="CAG8408142.1"/>
    </source>
</evidence>
<dbReference type="FunFam" id="3.40.1360.10:FF:000018">
    <property type="entry name" value="Type II DNA topoisomerase VI subunit A"/>
    <property type="match status" value="1"/>
</dbReference>
<dbReference type="GO" id="GO:0000706">
    <property type="term" value="P:meiotic DNA double-strand break processing"/>
    <property type="evidence" value="ECO:0007669"/>
    <property type="project" value="TreeGrafter"/>
</dbReference>
<evidence type="ECO:0000256" key="3">
    <source>
        <dbReference type="ARBA" id="ARBA00006559"/>
    </source>
</evidence>
<evidence type="ECO:0000256" key="8">
    <source>
        <dbReference type="ARBA" id="ARBA00023125"/>
    </source>
</evidence>
<accession>A0A9W4JS12</accession>
<keyword evidence="13" id="KW-1185">Reference proteome</keyword>
<dbReference type="GO" id="GO:0003677">
    <property type="term" value="F:DNA binding"/>
    <property type="evidence" value="ECO:0007669"/>
    <property type="project" value="UniProtKB-KW"/>
</dbReference>
<evidence type="ECO:0000313" key="13">
    <source>
        <dbReference type="Proteomes" id="UP001152649"/>
    </source>
</evidence>
<dbReference type="PANTHER" id="PTHR10848">
    <property type="entry name" value="MEIOTIC RECOMBINATION PROTEIN SPO11"/>
    <property type="match status" value="1"/>
</dbReference>
<evidence type="ECO:0000256" key="5">
    <source>
        <dbReference type="ARBA" id="ARBA00022723"/>
    </source>
</evidence>
<comment type="catalytic activity">
    <reaction evidence="1">
        <text>ATP-dependent breakage, passage and rejoining of double-stranded DNA.</text>
        <dbReference type="EC" id="5.6.2.2"/>
    </reaction>
</comment>
<dbReference type="GO" id="GO:0000228">
    <property type="term" value="C:nuclear chromosome"/>
    <property type="evidence" value="ECO:0007669"/>
    <property type="project" value="TreeGrafter"/>
</dbReference>